<reference evidence="2 5" key="2">
    <citation type="submission" date="2021-01" db="EMBL/GenBank/DDBJ databases">
        <title>Whole genome shotgun sequence of Cellulomonas oligotrophica NBRC 109435.</title>
        <authorList>
            <person name="Komaki H."/>
            <person name="Tamura T."/>
        </authorList>
    </citation>
    <scope>NUCLEOTIDE SEQUENCE [LARGE SCALE GENOMIC DNA]</scope>
    <source>
        <strain evidence="2 5">NBRC 109435</strain>
    </source>
</reference>
<gene>
    <name evidence="3" type="ORF">BKA21_002111</name>
    <name evidence="2" type="ORF">Col01nite_17070</name>
</gene>
<dbReference type="Proteomes" id="UP000577956">
    <property type="component" value="Unassembled WGS sequence"/>
</dbReference>
<name>A0A7Y9FGF0_9CELL</name>
<dbReference type="EMBL" id="JACCBK010000001">
    <property type="protein sequence ID" value="NYD86562.1"/>
    <property type="molecule type" value="Genomic_DNA"/>
</dbReference>
<keyword evidence="5" id="KW-1185">Reference proteome</keyword>
<organism evidence="3 4">
    <name type="scientific">Cellulomonas oligotrophica</name>
    <dbReference type="NCBI Taxonomy" id="931536"/>
    <lineage>
        <taxon>Bacteria</taxon>
        <taxon>Bacillati</taxon>
        <taxon>Actinomycetota</taxon>
        <taxon>Actinomycetes</taxon>
        <taxon>Micrococcales</taxon>
        <taxon>Cellulomonadaceae</taxon>
        <taxon>Cellulomonas</taxon>
    </lineage>
</organism>
<dbReference type="EMBL" id="BONN01000004">
    <property type="protein sequence ID" value="GIG32548.1"/>
    <property type="molecule type" value="Genomic_DNA"/>
</dbReference>
<keyword evidence="1" id="KW-1133">Transmembrane helix</keyword>
<keyword evidence="1" id="KW-0472">Membrane</keyword>
<evidence type="ECO:0000313" key="2">
    <source>
        <dbReference type="EMBL" id="GIG32548.1"/>
    </source>
</evidence>
<proteinExistence type="predicted"/>
<feature type="transmembrane region" description="Helical" evidence="1">
    <location>
        <begin position="238"/>
        <end position="255"/>
    </location>
</feature>
<feature type="transmembrane region" description="Helical" evidence="1">
    <location>
        <begin position="60"/>
        <end position="79"/>
    </location>
</feature>
<evidence type="ECO:0000313" key="3">
    <source>
        <dbReference type="EMBL" id="NYD86562.1"/>
    </source>
</evidence>
<evidence type="ECO:0000313" key="5">
    <source>
        <dbReference type="Proteomes" id="UP000618382"/>
    </source>
</evidence>
<dbReference type="AlphaFoldDB" id="A0A7Y9FGF0"/>
<keyword evidence="1" id="KW-0812">Transmembrane</keyword>
<accession>A0A7Y9FGF0</accession>
<protein>
    <submittedName>
        <fullName evidence="3">Uncharacterized protein</fullName>
    </submittedName>
</protein>
<feature type="transmembrane region" description="Helical" evidence="1">
    <location>
        <begin position="204"/>
        <end position="226"/>
    </location>
</feature>
<dbReference type="Proteomes" id="UP000618382">
    <property type="component" value="Unassembled WGS sequence"/>
</dbReference>
<reference evidence="3 4" key="1">
    <citation type="submission" date="2020-07" db="EMBL/GenBank/DDBJ databases">
        <title>Sequencing the genomes of 1000 actinobacteria strains.</title>
        <authorList>
            <person name="Klenk H.-P."/>
        </authorList>
    </citation>
    <scope>NUCLEOTIDE SEQUENCE [LARGE SCALE GENOMIC DNA]</scope>
    <source>
        <strain evidence="3 4">DSM 24482</strain>
    </source>
</reference>
<evidence type="ECO:0000256" key="1">
    <source>
        <dbReference type="SAM" id="Phobius"/>
    </source>
</evidence>
<comment type="caution">
    <text evidence="3">The sequence shown here is derived from an EMBL/GenBank/DDBJ whole genome shotgun (WGS) entry which is preliminary data.</text>
</comment>
<dbReference type="RefSeq" id="WP_140458163.1">
    <property type="nucleotide sequence ID" value="NZ_BAABFI010000001.1"/>
</dbReference>
<sequence length="273" mass="28074">MGSAVLLVVPLLLLAVVVAAAARVRSSPHDVAWLAGGCLVPADEETVVRRYLARHRTHRLVGGLIGVALAVVVGIRWYGTVRLGVGDLSPLADVLFLGVAGVVVGALVAESFRLPRTRGPVIASLAPREPLPGGTHVQVARGVAAGAVAVTAVALVLGSTGPVVACVLGVAVVGLAELTRARVDGRRRPVLTPRAERLDARLRAFAAGSVAHLELSMAVLTLTWVVSTAVTADAGWGFVQVAAVLAGLVLSVVQLRAARPRPPRGWEPGWAPA</sequence>
<feature type="transmembrane region" description="Helical" evidence="1">
    <location>
        <begin position="91"/>
        <end position="109"/>
    </location>
</feature>
<evidence type="ECO:0000313" key="4">
    <source>
        <dbReference type="Proteomes" id="UP000577956"/>
    </source>
</evidence>